<evidence type="ECO:0000313" key="2">
    <source>
        <dbReference type="Proteomes" id="UP000229847"/>
    </source>
</evidence>
<dbReference type="AlphaFoldDB" id="A0A2H0BI79"/>
<accession>A0A2H0BI79</accession>
<gene>
    <name evidence="1" type="ORF">COX03_03470</name>
</gene>
<comment type="caution">
    <text evidence="1">The sequence shown here is derived from an EMBL/GenBank/DDBJ whole genome shotgun (WGS) entry which is preliminary data.</text>
</comment>
<evidence type="ECO:0000313" key="1">
    <source>
        <dbReference type="EMBL" id="PIP57367.1"/>
    </source>
</evidence>
<protein>
    <submittedName>
        <fullName evidence="1">Uncharacterized protein</fullName>
    </submittedName>
</protein>
<dbReference type="EMBL" id="PCSW01000105">
    <property type="protein sequence ID" value="PIP57367.1"/>
    <property type="molecule type" value="Genomic_DNA"/>
</dbReference>
<sequence>MVKMKTIKTKYATESFVWGLINKLEENIDNKFDKADAKAEKRHSEVMNHLDGLAKGFKKFDEEQVILSAHSKDHTDRIEKLENTVYATS</sequence>
<name>A0A2H0BI79_9BACT</name>
<dbReference type="Proteomes" id="UP000229847">
    <property type="component" value="Unassembled WGS sequence"/>
</dbReference>
<organism evidence="1 2">
    <name type="scientific">Candidatus Woesebacteria bacterium CG22_combo_CG10-13_8_21_14_all_39_10</name>
    <dbReference type="NCBI Taxonomy" id="1975059"/>
    <lineage>
        <taxon>Bacteria</taxon>
        <taxon>Candidatus Woeseibacteriota</taxon>
    </lineage>
</organism>
<reference evidence="1 2" key="1">
    <citation type="submission" date="2017-09" db="EMBL/GenBank/DDBJ databases">
        <title>Depth-based differentiation of microbial function through sediment-hosted aquifers and enrichment of novel symbionts in the deep terrestrial subsurface.</title>
        <authorList>
            <person name="Probst A.J."/>
            <person name="Ladd B."/>
            <person name="Jarett J.K."/>
            <person name="Geller-Mcgrath D.E."/>
            <person name="Sieber C.M."/>
            <person name="Emerson J.B."/>
            <person name="Anantharaman K."/>
            <person name="Thomas B.C."/>
            <person name="Malmstrom R."/>
            <person name="Stieglmeier M."/>
            <person name="Klingl A."/>
            <person name="Woyke T."/>
            <person name="Ryan C.M."/>
            <person name="Banfield J.F."/>
        </authorList>
    </citation>
    <scope>NUCLEOTIDE SEQUENCE [LARGE SCALE GENOMIC DNA]</scope>
    <source>
        <strain evidence="1">CG22_combo_CG10-13_8_21_14_all_39_10</strain>
    </source>
</reference>
<proteinExistence type="predicted"/>